<reference evidence="1 2" key="1">
    <citation type="submission" date="2016-02" db="EMBL/GenBank/DDBJ databases">
        <title>Band-tailed pigeon sequencing and assembly.</title>
        <authorList>
            <person name="Soares A.E."/>
            <person name="Novak B.J."/>
            <person name="Rice E.S."/>
            <person name="O'Connell B."/>
            <person name="Chang D."/>
            <person name="Weber S."/>
            <person name="Shapiro B."/>
        </authorList>
    </citation>
    <scope>NUCLEOTIDE SEQUENCE [LARGE SCALE GENOMIC DNA]</scope>
    <source>
        <strain evidence="1">BTP2013</strain>
        <tissue evidence="1">Blood</tissue>
    </source>
</reference>
<name>A0A1V4JKN5_PATFA</name>
<protein>
    <submittedName>
        <fullName evidence="1">Uncharacterized protein</fullName>
    </submittedName>
</protein>
<accession>A0A1V4JKN5</accession>
<evidence type="ECO:0000313" key="2">
    <source>
        <dbReference type="Proteomes" id="UP000190648"/>
    </source>
</evidence>
<organism evidence="1 2">
    <name type="scientific">Patagioenas fasciata monilis</name>
    <dbReference type="NCBI Taxonomy" id="372326"/>
    <lineage>
        <taxon>Eukaryota</taxon>
        <taxon>Metazoa</taxon>
        <taxon>Chordata</taxon>
        <taxon>Craniata</taxon>
        <taxon>Vertebrata</taxon>
        <taxon>Euteleostomi</taxon>
        <taxon>Archelosauria</taxon>
        <taxon>Archosauria</taxon>
        <taxon>Dinosauria</taxon>
        <taxon>Saurischia</taxon>
        <taxon>Theropoda</taxon>
        <taxon>Coelurosauria</taxon>
        <taxon>Aves</taxon>
        <taxon>Neognathae</taxon>
        <taxon>Neoaves</taxon>
        <taxon>Columbimorphae</taxon>
        <taxon>Columbiformes</taxon>
        <taxon>Columbidae</taxon>
        <taxon>Patagioenas</taxon>
    </lineage>
</organism>
<evidence type="ECO:0000313" key="1">
    <source>
        <dbReference type="EMBL" id="OPJ72751.1"/>
    </source>
</evidence>
<dbReference type="EMBL" id="LSYS01006902">
    <property type="protein sequence ID" value="OPJ72751.1"/>
    <property type="molecule type" value="Genomic_DNA"/>
</dbReference>
<sequence length="116" mass="13205">MRCIRPVLRCPHAPQCHRAVAGPSACTPSDPCVLQRWQRHEKSWLSKFMGQTMVLLGFTSTIGKIGARIQLLLLTRKKQFGVIGPPQESMRTWMAPSEEILNFTSQLANWTFLLLR</sequence>
<dbReference type="Proteomes" id="UP000190648">
    <property type="component" value="Unassembled WGS sequence"/>
</dbReference>
<comment type="caution">
    <text evidence="1">The sequence shown here is derived from an EMBL/GenBank/DDBJ whole genome shotgun (WGS) entry which is preliminary data.</text>
</comment>
<keyword evidence="2" id="KW-1185">Reference proteome</keyword>
<dbReference type="AlphaFoldDB" id="A0A1V4JKN5"/>
<gene>
    <name evidence="1" type="ORF">AV530_005266</name>
</gene>
<proteinExistence type="predicted"/>